<dbReference type="CDD" id="cd01169">
    <property type="entry name" value="HMPP_kinase"/>
    <property type="match status" value="1"/>
</dbReference>
<dbReference type="Pfam" id="PF08543">
    <property type="entry name" value="Phos_pyr_kin"/>
    <property type="match status" value="1"/>
</dbReference>
<dbReference type="InterPro" id="IPR004399">
    <property type="entry name" value="HMP/HMP-P_kinase_dom"/>
</dbReference>
<gene>
    <name evidence="2" type="ORF">MNB_SUP05-6-622</name>
</gene>
<protein>
    <submittedName>
        <fullName evidence="2">Hydroxymethylpyrimidine phosphate kinase ThiD</fullName>
        <ecNumber evidence="2">2.7.4.7</ecNumber>
    </submittedName>
</protein>
<dbReference type="SUPFAM" id="SSF53613">
    <property type="entry name" value="Ribokinase-like"/>
    <property type="match status" value="1"/>
</dbReference>
<dbReference type="GO" id="GO:0008902">
    <property type="term" value="F:hydroxymethylpyrimidine kinase activity"/>
    <property type="evidence" value="ECO:0007669"/>
    <property type="project" value="TreeGrafter"/>
</dbReference>
<dbReference type="InterPro" id="IPR029056">
    <property type="entry name" value="Ribokinase-like"/>
</dbReference>
<dbReference type="Gene3D" id="3.40.1190.20">
    <property type="match status" value="1"/>
</dbReference>
<dbReference type="InterPro" id="IPR013749">
    <property type="entry name" value="PM/HMP-P_kinase-1"/>
</dbReference>
<keyword evidence="2" id="KW-0808">Transferase</keyword>
<dbReference type="AlphaFoldDB" id="A0A1W1DL03"/>
<evidence type="ECO:0000259" key="1">
    <source>
        <dbReference type="Pfam" id="PF08543"/>
    </source>
</evidence>
<proteinExistence type="predicted"/>
<keyword evidence="2" id="KW-0418">Kinase</keyword>
<feature type="domain" description="Pyridoxamine kinase/Phosphomethylpyrimidine kinase" evidence="1">
    <location>
        <begin position="12"/>
        <end position="244"/>
    </location>
</feature>
<accession>A0A1W1DL03</accession>
<dbReference type="EC" id="2.7.4.7" evidence="2"/>
<sequence>MLDSVLVFSGLDPCGGAGISADIESINQFGVTPLPIVTTLTVQSTQSVKSTQTVDAQLITEQFNHLKEDVDFSVVKIGLLSSKSQIQTIASLLKTCEALTIVLDPIVSSSTNQQLLDGQALKSLKQELLPMVTVLTPNVAELNALSSIDDEQQAIESLPCEWVLLTTTDTSKDKIEHRLYHHAQCVERFTYTKLPGDYHGSGCTLSSTISALLASGVDVNIACKRALDYTYQSLLNAKSIGKMQYHPNRQAPK</sequence>
<dbReference type="GO" id="GO:0005829">
    <property type="term" value="C:cytosol"/>
    <property type="evidence" value="ECO:0007669"/>
    <property type="project" value="TreeGrafter"/>
</dbReference>
<dbReference type="EMBL" id="FPHV01000142">
    <property type="protein sequence ID" value="SFV82080.1"/>
    <property type="molecule type" value="Genomic_DNA"/>
</dbReference>
<dbReference type="GO" id="GO:0009228">
    <property type="term" value="P:thiamine biosynthetic process"/>
    <property type="evidence" value="ECO:0007669"/>
    <property type="project" value="InterPro"/>
</dbReference>
<organism evidence="2">
    <name type="scientific">hydrothermal vent metagenome</name>
    <dbReference type="NCBI Taxonomy" id="652676"/>
    <lineage>
        <taxon>unclassified sequences</taxon>
        <taxon>metagenomes</taxon>
        <taxon>ecological metagenomes</taxon>
    </lineage>
</organism>
<dbReference type="PANTHER" id="PTHR20858">
    <property type="entry name" value="PHOSPHOMETHYLPYRIMIDINE KINASE"/>
    <property type="match status" value="1"/>
</dbReference>
<dbReference type="GO" id="GO:0008972">
    <property type="term" value="F:phosphomethylpyrimidine kinase activity"/>
    <property type="evidence" value="ECO:0007669"/>
    <property type="project" value="UniProtKB-EC"/>
</dbReference>
<name>A0A1W1DL03_9ZZZZ</name>
<dbReference type="PANTHER" id="PTHR20858:SF17">
    <property type="entry name" value="HYDROXYMETHYLPYRIMIDINE_PHOSPHOMETHYLPYRIMIDINE KINASE THI20-RELATED"/>
    <property type="match status" value="1"/>
</dbReference>
<evidence type="ECO:0000313" key="2">
    <source>
        <dbReference type="EMBL" id="SFV82080.1"/>
    </source>
</evidence>
<reference evidence="2" key="1">
    <citation type="submission" date="2016-10" db="EMBL/GenBank/DDBJ databases">
        <authorList>
            <person name="de Groot N.N."/>
        </authorList>
    </citation>
    <scope>NUCLEOTIDE SEQUENCE</scope>
</reference>